<reference evidence="1" key="1">
    <citation type="submission" date="2014-11" db="EMBL/GenBank/DDBJ databases">
        <authorList>
            <person name="Amaro Gonzalez C."/>
        </authorList>
    </citation>
    <scope>NUCLEOTIDE SEQUENCE</scope>
</reference>
<reference evidence="1" key="2">
    <citation type="journal article" date="2015" name="Fish Shellfish Immunol.">
        <title>Early steps in the European eel (Anguilla anguilla)-Vibrio vulnificus interaction in the gills: Role of the RtxA13 toxin.</title>
        <authorList>
            <person name="Callol A."/>
            <person name="Pajuelo D."/>
            <person name="Ebbesson L."/>
            <person name="Teles M."/>
            <person name="MacKenzie S."/>
            <person name="Amaro C."/>
        </authorList>
    </citation>
    <scope>NUCLEOTIDE SEQUENCE</scope>
</reference>
<accession>A0A0E9R2E3</accession>
<organism evidence="1">
    <name type="scientific">Anguilla anguilla</name>
    <name type="common">European freshwater eel</name>
    <name type="synonym">Muraena anguilla</name>
    <dbReference type="NCBI Taxonomy" id="7936"/>
    <lineage>
        <taxon>Eukaryota</taxon>
        <taxon>Metazoa</taxon>
        <taxon>Chordata</taxon>
        <taxon>Craniata</taxon>
        <taxon>Vertebrata</taxon>
        <taxon>Euteleostomi</taxon>
        <taxon>Actinopterygii</taxon>
        <taxon>Neopterygii</taxon>
        <taxon>Teleostei</taxon>
        <taxon>Anguilliformes</taxon>
        <taxon>Anguillidae</taxon>
        <taxon>Anguilla</taxon>
    </lineage>
</organism>
<proteinExistence type="predicted"/>
<protein>
    <submittedName>
        <fullName evidence="1">Uncharacterized protein</fullName>
    </submittedName>
</protein>
<name>A0A0E9R2E3_ANGAN</name>
<sequence>MDGVSLMWRVYNNDWVFNRESNKQIRGLKIMSSK</sequence>
<evidence type="ECO:0000313" key="1">
    <source>
        <dbReference type="EMBL" id="JAH22665.1"/>
    </source>
</evidence>
<dbReference type="EMBL" id="GBXM01085912">
    <property type="protein sequence ID" value="JAH22665.1"/>
    <property type="molecule type" value="Transcribed_RNA"/>
</dbReference>
<dbReference type="AlphaFoldDB" id="A0A0E9R2E3"/>